<name>A0AAV4GJL6_9GAST</name>
<protein>
    <submittedName>
        <fullName evidence="1">Uncharacterized protein</fullName>
    </submittedName>
</protein>
<reference evidence="1 2" key="1">
    <citation type="journal article" date="2021" name="Elife">
        <title>Chloroplast acquisition without the gene transfer in kleptoplastic sea slugs, Plakobranchus ocellatus.</title>
        <authorList>
            <person name="Maeda T."/>
            <person name="Takahashi S."/>
            <person name="Yoshida T."/>
            <person name="Shimamura S."/>
            <person name="Takaki Y."/>
            <person name="Nagai Y."/>
            <person name="Toyoda A."/>
            <person name="Suzuki Y."/>
            <person name="Arimoto A."/>
            <person name="Ishii H."/>
            <person name="Satoh N."/>
            <person name="Nishiyama T."/>
            <person name="Hasebe M."/>
            <person name="Maruyama T."/>
            <person name="Minagawa J."/>
            <person name="Obokata J."/>
            <person name="Shigenobu S."/>
        </authorList>
    </citation>
    <scope>NUCLEOTIDE SEQUENCE [LARGE SCALE GENOMIC DNA]</scope>
</reference>
<sequence length="110" mass="12443">MAEIERILSDKIFTQAAAFVPRKHNHQYHLDVNHDDMSDDMSVSFDSLWLTREHKSLIGIDCVIDVLTGLIIDGLVCSLHCHTHEPKVENLSGRDTATVPTLEGRAYCKR</sequence>
<gene>
    <name evidence="1" type="ORF">ElyMa_002442900</name>
</gene>
<comment type="caution">
    <text evidence="1">The sequence shown here is derived from an EMBL/GenBank/DDBJ whole genome shotgun (WGS) entry which is preliminary data.</text>
</comment>
<organism evidence="1 2">
    <name type="scientific">Elysia marginata</name>
    <dbReference type="NCBI Taxonomy" id="1093978"/>
    <lineage>
        <taxon>Eukaryota</taxon>
        <taxon>Metazoa</taxon>
        <taxon>Spiralia</taxon>
        <taxon>Lophotrochozoa</taxon>
        <taxon>Mollusca</taxon>
        <taxon>Gastropoda</taxon>
        <taxon>Heterobranchia</taxon>
        <taxon>Euthyneura</taxon>
        <taxon>Panpulmonata</taxon>
        <taxon>Sacoglossa</taxon>
        <taxon>Placobranchoidea</taxon>
        <taxon>Plakobranchidae</taxon>
        <taxon>Elysia</taxon>
    </lineage>
</organism>
<proteinExistence type="predicted"/>
<evidence type="ECO:0000313" key="2">
    <source>
        <dbReference type="Proteomes" id="UP000762676"/>
    </source>
</evidence>
<keyword evidence="2" id="KW-1185">Reference proteome</keyword>
<accession>A0AAV4GJL6</accession>
<dbReference type="Proteomes" id="UP000762676">
    <property type="component" value="Unassembled WGS sequence"/>
</dbReference>
<dbReference type="AlphaFoldDB" id="A0AAV4GJL6"/>
<evidence type="ECO:0000313" key="1">
    <source>
        <dbReference type="EMBL" id="GFR85499.1"/>
    </source>
</evidence>
<dbReference type="EMBL" id="BMAT01005018">
    <property type="protein sequence ID" value="GFR85499.1"/>
    <property type="molecule type" value="Genomic_DNA"/>
</dbReference>